<dbReference type="FunFam" id="1.10.390.10:FF:000001">
    <property type="entry name" value="Aminopeptidase"/>
    <property type="match status" value="1"/>
</dbReference>
<dbReference type="AlphaFoldDB" id="A0A074Z517"/>
<evidence type="ECO:0000256" key="4">
    <source>
        <dbReference type="ARBA" id="ARBA00022723"/>
    </source>
</evidence>
<dbReference type="GO" id="GO:0043171">
    <property type="term" value="P:peptide catabolic process"/>
    <property type="evidence" value="ECO:0007669"/>
    <property type="project" value="TreeGrafter"/>
</dbReference>
<dbReference type="InterPro" id="IPR050344">
    <property type="entry name" value="Peptidase_M1_aminopeptidases"/>
</dbReference>
<sequence length="910" mass="101564">MDPTSLQCKYDYCENTCLFFRCMSVLKVVNVCVNSAHSVKAKMPQHLITIQKMLTESFQRLPRFCRPLRYVIQLKPCFDTFTFDGKETISLDPGPATLDISFTGKISDKMNGLYKSVYTDDSGVNKVMLATHFEPTSARRAFPCWDEPDFKSVFSITLVVPSTLTAISNMPLLSKTEQSDGCAVHVFQDSPKMSSYLVAFAIGEMEYVEARDGNGVLVRVYSRPGLVTEAGRGELALDTACRSLPFFGDYFGVRYPLPKCDMLAIPDFSGGAMENWGLVTYRERTLLAEKDTASPGSKQSIALTVSHELAHMWFGNLVTMEWWTDLWLKEGFATWIEYLCTNHCFPEMDIWTHFTYGELACALRLDALANSHPIEVEVSNPDEIDEIFDTISYSKGSSLIHMLHAYLGDEAFRAGLCSYLANHAYANATTEDLWNALGSASGLPVASIMRPWTQKAGFPVVSVEPFEVQDKHIRVKLEQRQYRLPSNSPNTPKEPQLWPVPVVFTCRSADGQHTATYKHLFTSASEVVDIPLTWTASSVDDCLVQINADGTGFYHACYMEQQLYRFARLMTSLNWSVAAKFTFINDGFALAKAGFIRISDWLAILPQLVEGERSYAVWQCVLNDGLAAHVRRLVHEGELSVSAYHSFLRGLVRPVLDSLDFFPTGDSVRAELSHDARLLRSLLVRTAGAEAGDKDVIAEAQRRFDLYRRDPNPNIIPGDLRVAILSTVVRHGGHDVIDYLMEAYRVAKSPEERPHILSALGAAREVSGHQDGGDPAEPHSPLLRVLKFCLDPNGPVRDQDRIHGLQACASWSHASRVATWEAMKEDWSHLSDIYHGQFLLAFLIKGVLSGFGMDKYVADVKTFFDKTPVSCPRAVKQVFETMEINQMLLRRDASLVDSALSNLSNGGGAS</sequence>
<feature type="active site" description="Proton acceptor" evidence="8">
    <location>
        <position position="308"/>
    </location>
</feature>
<dbReference type="InterPro" id="IPR014782">
    <property type="entry name" value="Peptidase_M1_dom"/>
</dbReference>
<dbReference type="PANTHER" id="PTHR11533">
    <property type="entry name" value="PROTEASE M1 ZINC METALLOPROTEASE"/>
    <property type="match status" value="1"/>
</dbReference>
<dbReference type="Pfam" id="PF17900">
    <property type="entry name" value="Peptidase_M1_N"/>
    <property type="match status" value="1"/>
</dbReference>
<dbReference type="Gene3D" id="1.10.390.10">
    <property type="entry name" value="Neutral Protease Domain 2"/>
    <property type="match status" value="1"/>
</dbReference>
<evidence type="ECO:0000259" key="14">
    <source>
        <dbReference type="Pfam" id="PF17900"/>
    </source>
</evidence>
<evidence type="ECO:0000313" key="15">
    <source>
        <dbReference type="EMBL" id="KER22166.1"/>
    </source>
</evidence>
<evidence type="ECO:0000256" key="11">
    <source>
        <dbReference type="RuleBase" id="RU364040"/>
    </source>
</evidence>
<dbReference type="MEROPS" id="M01.010"/>
<comment type="similarity">
    <text evidence="1 11">Belongs to the peptidase M1 family.</text>
</comment>
<dbReference type="GO" id="GO:0042277">
    <property type="term" value="F:peptide binding"/>
    <property type="evidence" value="ECO:0007669"/>
    <property type="project" value="TreeGrafter"/>
</dbReference>
<evidence type="ECO:0000256" key="5">
    <source>
        <dbReference type="ARBA" id="ARBA00022801"/>
    </source>
</evidence>
<dbReference type="GO" id="GO:0006508">
    <property type="term" value="P:proteolysis"/>
    <property type="evidence" value="ECO:0007669"/>
    <property type="project" value="UniProtKB-KW"/>
</dbReference>
<keyword evidence="6 9" id="KW-0862">Zinc</keyword>
<evidence type="ECO:0000259" key="12">
    <source>
        <dbReference type="Pfam" id="PF01433"/>
    </source>
</evidence>
<keyword evidence="2 11" id="KW-0031">Aminopeptidase</keyword>
<dbReference type="InterPro" id="IPR001930">
    <property type="entry name" value="Peptidase_M1"/>
</dbReference>
<dbReference type="InterPro" id="IPR042097">
    <property type="entry name" value="Aminopeptidase_N-like_N_sf"/>
</dbReference>
<reference evidence="15 16" key="1">
    <citation type="submission" date="2013-11" db="EMBL/GenBank/DDBJ databases">
        <title>Opisthorchis viverrini - life in the bile duct.</title>
        <authorList>
            <person name="Young N.D."/>
            <person name="Nagarajan N."/>
            <person name="Lin S.J."/>
            <person name="Korhonen P.K."/>
            <person name="Jex A.R."/>
            <person name="Hall R.S."/>
            <person name="Safavi-Hemami H."/>
            <person name="Kaewkong W."/>
            <person name="Bertrand D."/>
            <person name="Gao S."/>
            <person name="Seet Q."/>
            <person name="Wongkham S."/>
            <person name="Teh B.T."/>
            <person name="Wongkham C."/>
            <person name="Intapan P.M."/>
            <person name="Maleewong W."/>
            <person name="Yang X."/>
            <person name="Hu M."/>
            <person name="Wang Z."/>
            <person name="Hofmann A."/>
            <person name="Sternberg P.W."/>
            <person name="Tan P."/>
            <person name="Wang J."/>
            <person name="Gasser R.B."/>
        </authorList>
    </citation>
    <scope>NUCLEOTIDE SEQUENCE [LARGE SCALE GENOMIC DNA]</scope>
</reference>
<dbReference type="GeneID" id="20323840"/>
<keyword evidence="7 11" id="KW-0482">Metalloprotease</keyword>
<dbReference type="SUPFAM" id="SSF55486">
    <property type="entry name" value="Metalloproteases ('zincins'), catalytic domain"/>
    <property type="match status" value="1"/>
</dbReference>
<keyword evidence="5 11" id="KW-0378">Hydrolase</keyword>
<dbReference type="InterPro" id="IPR024571">
    <property type="entry name" value="ERAP1-like_C_dom"/>
</dbReference>
<dbReference type="PANTHER" id="PTHR11533:SF174">
    <property type="entry name" value="PUROMYCIN-SENSITIVE AMINOPEPTIDASE-RELATED"/>
    <property type="match status" value="1"/>
</dbReference>
<gene>
    <name evidence="15" type="ORF">T265_09672</name>
</gene>
<dbReference type="InterPro" id="IPR027268">
    <property type="entry name" value="Peptidase_M4/M1_CTD_sf"/>
</dbReference>
<evidence type="ECO:0000313" key="16">
    <source>
        <dbReference type="Proteomes" id="UP000054324"/>
    </source>
</evidence>
<dbReference type="Gene3D" id="2.60.40.1730">
    <property type="entry name" value="tricorn interacting facor f3 domain"/>
    <property type="match status" value="1"/>
</dbReference>
<evidence type="ECO:0000256" key="3">
    <source>
        <dbReference type="ARBA" id="ARBA00022670"/>
    </source>
</evidence>
<dbReference type="GO" id="GO:0005615">
    <property type="term" value="C:extracellular space"/>
    <property type="evidence" value="ECO:0007669"/>
    <property type="project" value="TreeGrafter"/>
</dbReference>
<dbReference type="Pfam" id="PF11838">
    <property type="entry name" value="ERAP1_C"/>
    <property type="match status" value="1"/>
</dbReference>
<feature type="binding site" evidence="9">
    <location>
        <position position="330"/>
    </location>
    <ligand>
        <name>Zn(2+)</name>
        <dbReference type="ChEBI" id="CHEBI:29105"/>
        <note>catalytic</note>
    </ligand>
</feature>
<dbReference type="InterPro" id="IPR034016">
    <property type="entry name" value="M1_APN-typ"/>
</dbReference>
<keyword evidence="3 11" id="KW-0645">Protease</keyword>
<dbReference type="EMBL" id="KL596915">
    <property type="protein sequence ID" value="KER22166.1"/>
    <property type="molecule type" value="Genomic_DNA"/>
</dbReference>
<accession>A0A074Z517</accession>
<dbReference type="CDD" id="cd09601">
    <property type="entry name" value="M1_APN-Q_like"/>
    <property type="match status" value="1"/>
</dbReference>
<dbReference type="Proteomes" id="UP000054324">
    <property type="component" value="Unassembled WGS sequence"/>
</dbReference>
<dbReference type="EC" id="3.4.11.-" evidence="11"/>
<dbReference type="RefSeq" id="XP_009174087.1">
    <property type="nucleotide sequence ID" value="XM_009175823.1"/>
</dbReference>
<evidence type="ECO:0000256" key="7">
    <source>
        <dbReference type="ARBA" id="ARBA00023049"/>
    </source>
</evidence>
<dbReference type="OrthoDB" id="275509at2759"/>
<name>A0A074Z517_OPIVI</name>
<dbReference type="GO" id="GO:0005737">
    <property type="term" value="C:cytoplasm"/>
    <property type="evidence" value="ECO:0007669"/>
    <property type="project" value="TreeGrafter"/>
</dbReference>
<dbReference type="GO" id="GO:0016020">
    <property type="term" value="C:membrane"/>
    <property type="evidence" value="ECO:0007669"/>
    <property type="project" value="TreeGrafter"/>
</dbReference>
<proteinExistence type="inferred from homology"/>
<dbReference type="SUPFAM" id="SSF63737">
    <property type="entry name" value="Leukotriene A4 hydrolase N-terminal domain"/>
    <property type="match status" value="1"/>
</dbReference>
<keyword evidence="16" id="KW-1185">Reference proteome</keyword>
<dbReference type="CTD" id="20323840"/>
<feature type="domain" description="ERAP1-like C-terminal" evidence="13">
    <location>
        <begin position="544"/>
        <end position="883"/>
    </location>
</feature>
<dbReference type="GO" id="GO:0070006">
    <property type="term" value="F:metalloaminopeptidase activity"/>
    <property type="evidence" value="ECO:0007669"/>
    <property type="project" value="TreeGrafter"/>
</dbReference>
<dbReference type="STRING" id="6198.A0A074Z517"/>
<organism evidence="15 16">
    <name type="scientific">Opisthorchis viverrini</name>
    <name type="common">Southeast Asian liver fluke</name>
    <dbReference type="NCBI Taxonomy" id="6198"/>
    <lineage>
        <taxon>Eukaryota</taxon>
        <taxon>Metazoa</taxon>
        <taxon>Spiralia</taxon>
        <taxon>Lophotrochozoa</taxon>
        <taxon>Platyhelminthes</taxon>
        <taxon>Trematoda</taxon>
        <taxon>Digenea</taxon>
        <taxon>Opisthorchiida</taxon>
        <taxon>Opisthorchiata</taxon>
        <taxon>Opisthorchiidae</taxon>
        <taxon>Opisthorchis</taxon>
    </lineage>
</organism>
<dbReference type="InterPro" id="IPR045357">
    <property type="entry name" value="Aminopeptidase_N-like_N"/>
</dbReference>
<evidence type="ECO:0000259" key="13">
    <source>
        <dbReference type="Pfam" id="PF11838"/>
    </source>
</evidence>
<comment type="cofactor">
    <cofactor evidence="9 11">
        <name>Zn(2+)</name>
        <dbReference type="ChEBI" id="CHEBI:29105"/>
    </cofactor>
    <text evidence="9 11">Binds 1 zinc ion per subunit.</text>
</comment>
<evidence type="ECO:0000256" key="1">
    <source>
        <dbReference type="ARBA" id="ARBA00010136"/>
    </source>
</evidence>
<dbReference type="KEGG" id="ovi:T265_09672"/>
<evidence type="ECO:0000256" key="6">
    <source>
        <dbReference type="ARBA" id="ARBA00022833"/>
    </source>
</evidence>
<feature type="binding site" evidence="9">
    <location>
        <position position="307"/>
    </location>
    <ligand>
        <name>Zn(2+)</name>
        <dbReference type="ChEBI" id="CHEBI:29105"/>
        <note>catalytic</note>
    </ligand>
</feature>
<evidence type="ECO:0000256" key="9">
    <source>
        <dbReference type="PIRSR" id="PIRSR634016-3"/>
    </source>
</evidence>
<protein>
    <recommendedName>
        <fullName evidence="11">Aminopeptidase</fullName>
        <ecNumber evidence="11">3.4.11.-</ecNumber>
    </recommendedName>
</protein>
<keyword evidence="4 9" id="KW-0479">Metal-binding</keyword>
<dbReference type="Gene3D" id="2.60.40.1910">
    <property type="match status" value="1"/>
</dbReference>
<evidence type="ECO:0000256" key="8">
    <source>
        <dbReference type="PIRSR" id="PIRSR634016-1"/>
    </source>
</evidence>
<dbReference type="Gene3D" id="1.25.50.20">
    <property type="match status" value="1"/>
</dbReference>
<feature type="site" description="Transition state stabilizer" evidence="10">
    <location>
        <position position="393"/>
    </location>
</feature>
<dbReference type="PRINTS" id="PR00756">
    <property type="entry name" value="ALADIPTASE"/>
</dbReference>
<feature type="domain" description="Aminopeptidase N-like N-terminal" evidence="14">
    <location>
        <begin position="93"/>
        <end position="197"/>
    </location>
</feature>
<feature type="domain" description="Peptidase M1 membrane alanine aminopeptidase" evidence="12">
    <location>
        <begin position="236"/>
        <end position="452"/>
    </location>
</feature>
<dbReference type="Pfam" id="PF01433">
    <property type="entry name" value="Peptidase_M1"/>
    <property type="match status" value="1"/>
</dbReference>
<dbReference type="GO" id="GO:0008270">
    <property type="term" value="F:zinc ion binding"/>
    <property type="evidence" value="ECO:0007669"/>
    <property type="project" value="UniProtKB-UniRule"/>
</dbReference>
<evidence type="ECO:0000256" key="10">
    <source>
        <dbReference type="PIRSR" id="PIRSR634016-4"/>
    </source>
</evidence>
<feature type="binding site" evidence="9">
    <location>
        <position position="311"/>
    </location>
    <ligand>
        <name>Zn(2+)</name>
        <dbReference type="ChEBI" id="CHEBI:29105"/>
        <note>catalytic</note>
    </ligand>
</feature>
<evidence type="ECO:0000256" key="2">
    <source>
        <dbReference type="ARBA" id="ARBA00022438"/>
    </source>
</evidence>